<name>A0A1V6SSK0_9EURO</name>
<keyword evidence="1" id="KW-0472">Membrane</keyword>
<sequence length="137" mass="15152">MQESYSDIQAIDFMFHCSDTGIVEYFDTVDKTWKFFPNNRAVPNRAPRQAAAQSSSASFSLPNSNILQPIDTSQLSLLEAGDLYHPTTGIIKKSQWQSFRDAWNRREGWSLRHPLALVLGGTTVSVALGFAGSAIKG</sequence>
<keyword evidence="3" id="KW-1185">Reference proteome</keyword>
<evidence type="ECO:0000313" key="3">
    <source>
        <dbReference type="Proteomes" id="UP000191342"/>
    </source>
</evidence>
<keyword evidence="1" id="KW-0812">Transmembrane</keyword>
<dbReference type="OrthoDB" id="10335919at2759"/>
<evidence type="ECO:0000313" key="2">
    <source>
        <dbReference type="EMBL" id="OQE16543.1"/>
    </source>
</evidence>
<dbReference type="AlphaFoldDB" id="A0A1V6SSK0"/>
<reference evidence="3" key="1">
    <citation type="journal article" date="2017" name="Nat. Microbiol.">
        <title>Global analysis of biosynthetic gene clusters reveals vast potential of secondary metabolite production in Penicillium species.</title>
        <authorList>
            <person name="Nielsen J.C."/>
            <person name="Grijseels S."/>
            <person name="Prigent S."/>
            <person name="Ji B."/>
            <person name="Dainat J."/>
            <person name="Nielsen K.F."/>
            <person name="Frisvad J.C."/>
            <person name="Workman M."/>
            <person name="Nielsen J."/>
        </authorList>
    </citation>
    <scope>NUCLEOTIDE SEQUENCE [LARGE SCALE GENOMIC DNA]</scope>
    <source>
        <strain evidence="3">IBT 14082</strain>
    </source>
</reference>
<feature type="transmembrane region" description="Helical" evidence="1">
    <location>
        <begin position="115"/>
        <end position="135"/>
    </location>
</feature>
<proteinExistence type="predicted"/>
<dbReference type="Proteomes" id="UP000191342">
    <property type="component" value="Unassembled WGS sequence"/>
</dbReference>
<organism evidence="2 3">
    <name type="scientific">Penicillium flavigenum</name>
    <dbReference type="NCBI Taxonomy" id="254877"/>
    <lineage>
        <taxon>Eukaryota</taxon>
        <taxon>Fungi</taxon>
        <taxon>Dikarya</taxon>
        <taxon>Ascomycota</taxon>
        <taxon>Pezizomycotina</taxon>
        <taxon>Eurotiomycetes</taxon>
        <taxon>Eurotiomycetidae</taxon>
        <taxon>Eurotiales</taxon>
        <taxon>Aspergillaceae</taxon>
        <taxon>Penicillium</taxon>
    </lineage>
</organism>
<protein>
    <submittedName>
        <fullName evidence="2">Uncharacterized protein</fullName>
    </submittedName>
</protein>
<keyword evidence="1" id="KW-1133">Transmembrane helix</keyword>
<gene>
    <name evidence="2" type="ORF">PENFLA_c027G10632</name>
</gene>
<accession>A0A1V6SSK0</accession>
<evidence type="ECO:0000256" key="1">
    <source>
        <dbReference type="SAM" id="Phobius"/>
    </source>
</evidence>
<comment type="caution">
    <text evidence="2">The sequence shown here is derived from an EMBL/GenBank/DDBJ whole genome shotgun (WGS) entry which is preliminary data.</text>
</comment>
<dbReference type="EMBL" id="MLQL01000027">
    <property type="protein sequence ID" value="OQE16543.1"/>
    <property type="molecule type" value="Genomic_DNA"/>
</dbReference>